<dbReference type="RefSeq" id="WP_269876486.1">
    <property type="nucleotide sequence ID" value="NZ_JAPZVM010000001.1"/>
</dbReference>
<dbReference type="GO" id="GO:0016740">
    <property type="term" value="F:transferase activity"/>
    <property type="evidence" value="ECO:0007669"/>
    <property type="project" value="UniProtKB-KW"/>
</dbReference>
<proteinExistence type="predicted"/>
<dbReference type="EMBL" id="JAPZVM010000001">
    <property type="protein sequence ID" value="MCZ8371460.1"/>
    <property type="molecule type" value="Genomic_DNA"/>
</dbReference>
<evidence type="ECO:0000259" key="1">
    <source>
        <dbReference type="Pfam" id="PF04230"/>
    </source>
</evidence>
<evidence type="ECO:0000313" key="3">
    <source>
        <dbReference type="Proteomes" id="UP001141933"/>
    </source>
</evidence>
<organism evidence="2 3">
    <name type="scientific">Phocaeicola acetigenes</name>
    <dbReference type="NCBI Taxonomy" id="3016083"/>
    <lineage>
        <taxon>Bacteria</taxon>
        <taxon>Pseudomonadati</taxon>
        <taxon>Bacteroidota</taxon>
        <taxon>Bacteroidia</taxon>
        <taxon>Bacteroidales</taxon>
        <taxon>Bacteroidaceae</taxon>
        <taxon>Phocaeicola</taxon>
    </lineage>
</organism>
<keyword evidence="3" id="KW-1185">Reference proteome</keyword>
<feature type="domain" description="Polysaccharide pyruvyl transferase" evidence="1">
    <location>
        <begin position="68"/>
        <end position="332"/>
    </location>
</feature>
<sequence length="403" mass="46342">MNIILSNSTTISGNRGCVALSISTMYLLDEILSKQGISYTFYLPQSGQIVSGEYSIKIGHKIIKYIACGTPLSHNMKQFIKNVLRYKEYISNYQIFKNADYILDIGQGDSFSDIYGKTRFDWIFSQYELSQKFNIPLCILPQTIGPFQNDEIKTRATRGIQKAKSVMARDKQSYNYVKELLPHKEITEYIDVAFFMPYHKKQFDSQFIHVGLNVSALLWNGGYTRNNQFGLTVDYQQLICKIIEYFLTLPNVKLHLIPHVVLGEKNIENDYEVSFEIYEKYSHPNLILSEFFLGPIEAKNYIAGMDFFMGARMHSTIAAFSTGVPVVPMAYSRKFNGLFADTLSYSHLADMKKDNNSAILQLIQESFSNREALKTEIEHQQHTTIQENKKKIQKALSKFLNLE</sequence>
<dbReference type="Proteomes" id="UP001141933">
    <property type="component" value="Unassembled WGS sequence"/>
</dbReference>
<protein>
    <submittedName>
        <fullName evidence="2">Polysaccharide pyruvyl transferase family protein</fullName>
    </submittedName>
</protein>
<gene>
    <name evidence="2" type="ORF">O6P32_01910</name>
</gene>
<dbReference type="PANTHER" id="PTHR36836:SF1">
    <property type="entry name" value="COLANIC ACID BIOSYNTHESIS PROTEIN WCAK"/>
    <property type="match status" value="1"/>
</dbReference>
<reference evidence="2" key="1">
    <citation type="submission" date="2022-12" db="EMBL/GenBank/DDBJ databases">
        <title>Phocaeicola acetigenes sp. nov., isolated feces from a healthy human.</title>
        <authorList>
            <person name="Do H."/>
            <person name="Ha Y.B."/>
            <person name="Kim J.-S."/>
            <person name="Suh M.K."/>
            <person name="Kim H.S."/>
            <person name="Lee J.-S."/>
        </authorList>
    </citation>
    <scope>NUCLEOTIDE SEQUENCE</scope>
    <source>
        <strain evidence="2">KGMB11183</strain>
    </source>
</reference>
<dbReference type="Pfam" id="PF04230">
    <property type="entry name" value="PS_pyruv_trans"/>
    <property type="match status" value="1"/>
</dbReference>
<name>A0ABT4PEI8_9BACT</name>
<dbReference type="PANTHER" id="PTHR36836">
    <property type="entry name" value="COLANIC ACID BIOSYNTHESIS PROTEIN WCAK"/>
    <property type="match status" value="1"/>
</dbReference>
<dbReference type="InterPro" id="IPR007345">
    <property type="entry name" value="Polysacch_pyruvyl_Trfase"/>
</dbReference>
<comment type="caution">
    <text evidence="2">The sequence shown here is derived from an EMBL/GenBank/DDBJ whole genome shotgun (WGS) entry which is preliminary data.</text>
</comment>
<keyword evidence="2" id="KW-0808">Transferase</keyword>
<evidence type="ECO:0000313" key="2">
    <source>
        <dbReference type="EMBL" id="MCZ8371460.1"/>
    </source>
</evidence>
<accession>A0ABT4PEI8</accession>